<organism evidence="2 3">
    <name type="scientific">Thanatephorus cucumeris (strain AG1-IA)</name>
    <name type="common">Rice sheath blight fungus</name>
    <name type="synonym">Rhizoctonia solani</name>
    <dbReference type="NCBI Taxonomy" id="983506"/>
    <lineage>
        <taxon>Eukaryota</taxon>
        <taxon>Fungi</taxon>
        <taxon>Dikarya</taxon>
        <taxon>Basidiomycota</taxon>
        <taxon>Agaricomycotina</taxon>
        <taxon>Agaricomycetes</taxon>
        <taxon>Cantharellales</taxon>
        <taxon>Ceratobasidiaceae</taxon>
        <taxon>Rhizoctonia</taxon>
        <taxon>Rhizoctonia solani AG-1</taxon>
    </lineage>
</organism>
<accession>L8WTL5</accession>
<gene>
    <name evidence="2" type="ORF">AG1IA_04487</name>
</gene>
<evidence type="ECO:0000313" key="3">
    <source>
        <dbReference type="Proteomes" id="UP000011668"/>
    </source>
</evidence>
<dbReference type="Proteomes" id="UP000011668">
    <property type="component" value="Unassembled WGS sequence"/>
</dbReference>
<reference evidence="2 3" key="1">
    <citation type="journal article" date="2013" name="Nat. Commun.">
        <title>The evolution and pathogenic mechanisms of the rice sheath blight pathogen.</title>
        <authorList>
            <person name="Zheng A."/>
            <person name="Lin R."/>
            <person name="Xu L."/>
            <person name="Qin P."/>
            <person name="Tang C."/>
            <person name="Ai P."/>
            <person name="Zhang D."/>
            <person name="Liu Y."/>
            <person name="Sun Z."/>
            <person name="Feng H."/>
            <person name="Wang Y."/>
            <person name="Chen Y."/>
            <person name="Liang X."/>
            <person name="Fu R."/>
            <person name="Li Q."/>
            <person name="Zhang J."/>
            <person name="Yu X."/>
            <person name="Xie Z."/>
            <person name="Ding L."/>
            <person name="Guan P."/>
            <person name="Tang J."/>
            <person name="Liang Y."/>
            <person name="Wang S."/>
            <person name="Deng Q."/>
            <person name="Li S."/>
            <person name="Zhu J."/>
            <person name="Wang L."/>
            <person name="Liu H."/>
            <person name="Li P."/>
        </authorList>
    </citation>
    <scope>NUCLEOTIDE SEQUENCE [LARGE SCALE GENOMIC DNA]</scope>
    <source>
        <strain evidence="3">AG-1 IA</strain>
    </source>
</reference>
<dbReference type="HOGENOM" id="CLU_1111973_0_0_1"/>
<name>L8WTL5_THACA</name>
<evidence type="ECO:0000313" key="2">
    <source>
        <dbReference type="EMBL" id="ELU41486.1"/>
    </source>
</evidence>
<dbReference type="EMBL" id="AFRT01001049">
    <property type="protein sequence ID" value="ELU41486.1"/>
    <property type="molecule type" value="Genomic_DNA"/>
</dbReference>
<feature type="region of interest" description="Disordered" evidence="1">
    <location>
        <begin position="1"/>
        <end position="24"/>
    </location>
</feature>
<proteinExistence type="predicted"/>
<evidence type="ECO:0000256" key="1">
    <source>
        <dbReference type="SAM" id="MobiDB-lite"/>
    </source>
</evidence>
<keyword evidence="3" id="KW-1185">Reference proteome</keyword>
<comment type="caution">
    <text evidence="2">The sequence shown here is derived from an EMBL/GenBank/DDBJ whole genome shotgun (WGS) entry which is preliminary data.</text>
</comment>
<protein>
    <submittedName>
        <fullName evidence="2">Uncharacterized protein</fullName>
    </submittedName>
</protein>
<dbReference type="AlphaFoldDB" id="L8WTL5"/>
<sequence length="250" mass="27033">MLDEPTTTSCKEEGNPVDQGIGADCSDPDANLRLGRKTLRSSIPLASPRFQSTNVLLVNAGALKGRRVIGRDGDASAGKGSNTNYDSNSYKELASTIDPRTQCQTNIKVVDHNVTVTGVVPPVVKVAEITIRPCVFFLASVRTHTLVRLLASVRIGSFDIPLPPSPSPSRSNYYNTEQGTGRCCAEYCVWMPMLSWDWRRADYFSCPATNLSGVLSHKAIKNRKGGGMHISRASIKALSSILYTSIAADV</sequence>